<dbReference type="EMBL" id="BAABLW010000003">
    <property type="protein sequence ID" value="GAA4915364.1"/>
    <property type="molecule type" value="Genomic_DNA"/>
</dbReference>
<reference evidence="2" key="1">
    <citation type="journal article" date="2019" name="Int. J. Syst. Evol. Microbiol.">
        <title>The Global Catalogue of Microorganisms (GCM) 10K type strain sequencing project: providing services to taxonomists for standard genome sequencing and annotation.</title>
        <authorList>
            <consortium name="The Broad Institute Genomics Platform"/>
            <consortium name="The Broad Institute Genome Sequencing Center for Infectious Disease"/>
            <person name="Wu L."/>
            <person name="Ma J."/>
        </authorList>
    </citation>
    <scope>NUCLEOTIDE SEQUENCE [LARGE SCALE GENOMIC DNA]</scope>
    <source>
        <strain evidence="2">JCM 19129</strain>
    </source>
</reference>
<organism evidence="1 2">
    <name type="scientific">Nesterenkonia rhizosphaerae</name>
    <dbReference type="NCBI Taxonomy" id="1348272"/>
    <lineage>
        <taxon>Bacteria</taxon>
        <taxon>Bacillati</taxon>
        <taxon>Actinomycetota</taxon>
        <taxon>Actinomycetes</taxon>
        <taxon>Micrococcales</taxon>
        <taxon>Micrococcaceae</taxon>
        <taxon>Nesterenkonia</taxon>
    </lineage>
</organism>
<evidence type="ECO:0008006" key="3">
    <source>
        <dbReference type="Google" id="ProtNLM"/>
    </source>
</evidence>
<sequence>MAVSLHNLRYKIAAAAVVKGVAWRAARLPGARSAVTSLAGRLQPADEETGSYRGLLAGLLRQAVQPETGDAVAYDGVAGIMPAPEPTAAPDLDALHDHVRQNPSAGNLVALAATYRKSYIADFSAAASWYERAYEANPKDLRAVEGILSCGARSHFDWQRMWHYASALKPTRGPLATRPDFWADVDELFTPHPSYSLVRSLVEQLTEHSSTVATLHQLLLETLSTRLQFLGEFRAGTALRRAMAQNRVTELRGIPLESPLWLKHLLGAYAYLDCHSRLNQTSARPPLDTPHTLARTQVQKLQADVALLQGDPDPLVAHARQRATTLPLPGEEKMRALVEGRRVAVVGPAATGEELGELIDAYDVIVRTRFRPDVINEAPQRMGSRTDIAYYSGLDLSRGFDEVQQIAGSGALHLAVGRPLYWPVLEQVPQWLRISRFEFGLYFRGAPMAIQRIIYDLLQFAPAQIGIFNADFYANPKLLTEGYRDDAATFGPHSALNDPVVMHDLAFEFRITQRLANSGLIVPHGSAAQVLELTEDQYLRRLEEHSPLGLARQIRHRDAGK</sequence>
<proteinExistence type="predicted"/>
<evidence type="ECO:0000313" key="2">
    <source>
        <dbReference type="Proteomes" id="UP001500368"/>
    </source>
</evidence>
<name>A0ABP9FVX8_9MICC</name>
<comment type="caution">
    <text evidence="1">The sequence shown here is derived from an EMBL/GenBank/DDBJ whole genome shotgun (WGS) entry which is preliminary data.</text>
</comment>
<protein>
    <recommendedName>
        <fullName evidence="3">Sulfotransferase family protein</fullName>
    </recommendedName>
</protein>
<dbReference type="Proteomes" id="UP001500368">
    <property type="component" value="Unassembled WGS sequence"/>
</dbReference>
<accession>A0ABP9FVX8</accession>
<gene>
    <name evidence="1" type="ORF">GCM10025790_08020</name>
</gene>
<dbReference type="RefSeq" id="WP_345476786.1">
    <property type="nucleotide sequence ID" value="NZ_BAABLW010000003.1"/>
</dbReference>
<evidence type="ECO:0000313" key="1">
    <source>
        <dbReference type="EMBL" id="GAA4915364.1"/>
    </source>
</evidence>
<keyword evidence="2" id="KW-1185">Reference proteome</keyword>